<proteinExistence type="predicted"/>
<keyword evidence="1" id="KW-0378">Hydrolase</keyword>
<dbReference type="GO" id="GO:0005839">
    <property type="term" value="C:proteasome core complex"/>
    <property type="evidence" value="ECO:0007669"/>
    <property type="project" value="InterPro"/>
</dbReference>
<dbReference type="InterPro" id="IPR029055">
    <property type="entry name" value="Ntn_hydrolases_N"/>
</dbReference>
<dbReference type="InterPro" id="IPR016545">
    <property type="entry name" value="UCP009120_prtse"/>
</dbReference>
<dbReference type="SUPFAM" id="SSF56235">
    <property type="entry name" value="N-terminal nucleophile aminohydrolases (Ntn hydrolases)"/>
    <property type="match status" value="1"/>
</dbReference>
<dbReference type="GO" id="GO:0051603">
    <property type="term" value="P:proteolysis involved in protein catabolic process"/>
    <property type="evidence" value="ECO:0007669"/>
    <property type="project" value="InterPro"/>
</dbReference>
<evidence type="ECO:0000313" key="1">
    <source>
        <dbReference type="EMBL" id="RKD88175.1"/>
    </source>
</evidence>
<dbReference type="Proteomes" id="UP000283387">
    <property type="component" value="Unassembled WGS sequence"/>
</dbReference>
<keyword evidence="2" id="KW-1185">Reference proteome</keyword>
<dbReference type="InterPro" id="IPR001353">
    <property type="entry name" value="Proteasome_sua/b"/>
</dbReference>
<comment type="caution">
    <text evidence="1">The sequence shown here is derived from an EMBL/GenBank/DDBJ whole genome shotgun (WGS) entry which is preliminary data.</text>
</comment>
<reference evidence="1 2" key="1">
    <citation type="submission" date="2018-09" db="EMBL/GenBank/DDBJ databases">
        <title>Genomic Encyclopedia of Archaeal and Bacterial Type Strains, Phase II (KMG-II): from individual species to whole genera.</title>
        <authorList>
            <person name="Goeker M."/>
        </authorList>
    </citation>
    <scope>NUCLEOTIDE SEQUENCE [LARGE SCALE GENOMIC DNA]</scope>
    <source>
        <strain evidence="1 2">DSM 27148</strain>
    </source>
</reference>
<sequence length="239" mass="26831">MTYCIGIKLKAGLVALSDSRITSGNETTNARKYKIYEQGDQHIFLMTSGLRSVRDKTLTYFQESLNDKLDNFNKLYEVVNALGDQIKRVAAEDKRSLAESGLDFSINTIVGGKLVGDDEHKLYMLYPQGNWIEIGEGTPFCIIGNSGYGTPILRRTITPYSSIRFALTAAFLSFDSTRVSANDVGYPVDVMIYEKESSKIKVKRFFEGDLQAISKMWGEMLTQSVNKIPEDWVDSILSE</sequence>
<accession>A0A419VY69</accession>
<dbReference type="PIRSF" id="PIRSF009120">
    <property type="entry name" value="UCP009120_prtse"/>
    <property type="match status" value="1"/>
</dbReference>
<evidence type="ECO:0000313" key="2">
    <source>
        <dbReference type="Proteomes" id="UP000283387"/>
    </source>
</evidence>
<protein>
    <submittedName>
        <fullName evidence="1">Putative proteasome-type protease</fullName>
    </submittedName>
</protein>
<name>A0A419VY69_9BACT</name>
<keyword evidence="1" id="KW-0647">Proteasome</keyword>
<gene>
    <name evidence="1" type="ORF">BC643_3318</name>
</gene>
<dbReference type="Pfam" id="PF00227">
    <property type="entry name" value="Proteasome"/>
    <property type="match status" value="1"/>
</dbReference>
<dbReference type="Gene3D" id="3.60.20.10">
    <property type="entry name" value="Glutamine Phosphoribosylpyrophosphate, subunit 1, domain 1"/>
    <property type="match status" value="1"/>
</dbReference>
<dbReference type="OrthoDB" id="9786336at2"/>
<keyword evidence="1" id="KW-0645">Protease</keyword>
<dbReference type="GO" id="GO:0008233">
    <property type="term" value="F:peptidase activity"/>
    <property type="evidence" value="ECO:0007669"/>
    <property type="project" value="UniProtKB-KW"/>
</dbReference>
<dbReference type="RefSeq" id="WP_120274359.1">
    <property type="nucleotide sequence ID" value="NZ_RAPN01000002.1"/>
</dbReference>
<dbReference type="AlphaFoldDB" id="A0A419VY69"/>
<organism evidence="1 2">
    <name type="scientific">Mangrovibacterium diazotrophicum</name>
    <dbReference type="NCBI Taxonomy" id="1261403"/>
    <lineage>
        <taxon>Bacteria</taxon>
        <taxon>Pseudomonadati</taxon>
        <taxon>Bacteroidota</taxon>
        <taxon>Bacteroidia</taxon>
        <taxon>Marinilabiliales</taxon>
        <taxon>Prolixibacteraceae</taxon>
        <taxon>Mangrovibacterium</taxon>
    </lineage>
</organism>
<dbReference type="EMBL" id="RAPN01000002">
    <property type="protein sequence ID" value="RKD88175.1"/>
    <property type="molecule type" value="Genomic_DNA"/>
</dbReference>